<protein>
    <submittedName>
        <fullName evidence="1">Uncharacterized protein</fullName>
    </submittedName>
</protein>
<dbReference type="RefSeq" id="WP_347436661.1">
    <property type="nucleotide sequence ID" value="NZ_CP089291.1"/>
</dbReference>
<reference evidence="1" key="1">
    <citation type="submission" date="2021-12" db="EMBL/GenBank/DDBJ databases">
        <title>Alicyclobacillaceae gen. nov., sp. nov., isolated from chalcocite enrichment system.</title>
        <authorList>
            <person name="Jiang Z."/>
        </authorList>
    </citation>
    <scope>NUCLEOTIDE SEQUENCE</scope>
    <source>
        <strain evidence="1">MYW30-H2</strain>
    </source>
</reference>
<proteinExistence type="predicted"/>
<dbReference type="EMBL" id="CP089291">
    <property type="protein sequence ID" value="UOF89966.1"/>
    <property type="molecule type" value="Genomic_DNA"/>
</dbReference>
<evidence type="ECO:0000313" key="1">
    <source>
        <dbReference type="EMBL" id="UOF89966.1"/>
    </source>
</evidence>
<keyword evidence="2" id="KW-1185">Reference proteome</keyword>
<sequence>MDKMFGIDYDYFSKKLLNENERMVLNTVDISLLVDPETHSISRIVYFSDIPNPKQMIEQDQIIDRFINRLYKDQEVQLLI</sequence>
<organism evidence="1 2">
    <name type="scientific">Fodinisporobacter ferrooxydans</name>
    <dbReference type="NCBI Taxonomy" id="2901836"/>
    <lineage>
        <taxon>Bacteria</taxon>
        <taxon>Bacillati</taxon>
        <taxon>Bacillota</taxon>
        <taxon>Bacilli</taxon>
        <taxon>Bacillales</taxon>
        <taxon>Alicyclobacillaceae</taxon>
        <taxon>Fodinisporobacter</taxon>
    </lineage>
</organism>
<gene>
    <name evidence="1" type="ORF">LSG31_19185</name>
</gene>
<dbReference type="Proteomes" id="UP000830167">
    <property type="component" value="Chromosome"/>
</dbReference>
<name>A0ABY4CHG8_9BACL</name>
<evidence type="ECO:0000313" key="2">
    <source>
        <dbReference type="Proteomes" id="UP000830167"/>
    </source>
</evidence>
<accession>A0ABY4CHG8</accession>